<name>A0A0A6VWG9_KOCRO</name>
<evidence type="ECO:0000313" key="7">
    <source>
        <dbReference type="EMBL" id="KHD98548.1"/>
    </source>
</evidence>
<dbReference type="PANTHER" id="PTHR43793">
    <property type="entry name" value="FAD SYNTHASE"/>
    <property type="match status" value="1"/>
</dbReference>
<evidence type="ECO:0000259" key="5">
    <source>
        <dbReference type="Pfam" id="PF00294"/>
    </source>
</evidence>
<reference evidence="7 8" key="1">
    <citation type="journal article" date="2003" name="Int. J. Syst. Evol. Microbiol.">
        <title>Kocuria polaris sp. nov., an orange-pigmented psychrophilic bacterium isolated from an Antarctic cyanobacterial mat sample.</title>
        <authorList>
            <person name="Reddy G.S."/>
            <person name="Prakash J.S."/>
            <person name="Prabahar V."/>
            <person name="Matsumoto G.I."/>
            <person name="Stackebrandt E."/>
            <person name="Shivaji S."/>
        </authorList>
    </citation>
    <scope>NUCLEOTIDE SEQUENCE [LARGE SCALE GENOMIC DNA]</scope>
    <source>
        <strain evidence="7 8">CMS 76or</strain>
    </source>
</reference>
<dbReference type="RefSeq" id="WP_035923940.1">
    <property type="nucleotide sequence ID" value="NZ_JSUH01000002.1"/>
</dbReference>
<evidence type="ECO:0000256" key="1">
    <source>
        <dbReference type="ARBA" id="ARBA00022679"/>
    </source>
</evidence>
<dbReference type="InterPro" id="IPR029056">
    <property type="entry name" value="Ribokinase-like"/>
</dbReference>
<dbReference type="GO" id="GO:0016779">
    <property type="term" value="F:nucleotidyltransferase activity"/>
    <property type="evidence" value="ECO:0007669"/>
    <property type="project" value="UniProtKB-KW"/>
</dbReference>
<dbReference type="PANTHER" id="PTHR43793:SF2">
    <property type="entry name" value="BIFUNCTIONAL PROTEIN HLDE"/>
    <property type="match status" value="1"/>
</dbReference>
<evidence type="ECO:0000313" key="8">
    <source>
        <dbReference type="Proteomes" id="UP000030466"/>
    </source>
</evidence>
<dbReference type="Pfam" id="PF00294">
    <property type="entry name" value="PfkB"/>
    <property type="match status" value="1"/>
</dbReference>
<organism evidence="7 8">
    <name type="scientific">Kocuria rosea subsp. polaris</name>
    <dbReference type="NCBI Taxonomy" id="136273"/>
    <lineage>
        <taxon>Bacteria</taxon>
        <taxon>Bacillati</taxon>
        <taxon>Actinomycetota</taxon>
        <taxon>Actinomycetes</taxon>
        <taxon>Micrococcales</taxon>
        <taxon>Micrococcaceae</taxon>
        <taxon>Kocuria</taxon>
    </lineage>
</organism>
<feature type="domain" description="Cytidyltransferase-like" evidence="6">
    <location>
        <begin position="340"/>
        <end position="464"/>
    </location>
</feature>
<accession>A0A0A6VWG9</accession>
<keyword evidence="8" id="KW-1185">Reference proteome</keyword>
<dbReference type="EMBL" id="JSUH01000002">
    <property type="protein sequence ID" value="KHD98548.1"/>
    <property type="molecule type" value="Genomic_DNA"/>
</dbReference>
<keyword evidence="1 7" id="KW-0808">Transferase</keyword>
<evidence type="ECO:0000256" key="3">
    <source>
        <dbReference type="ARBA" id="ARBA00023268"/>
    </source>
</evidence>
<dbReference type="SUPFAM" id="SSF52374">
    <property type="entry name" value="Nucleotidylyl transferase"/>
    <property type="match status" value="1"/>
</dbReference>
<dbReference type="Proteomes" id="UP000030466">
    <property type="component" value="Unassembled WGS sequence"/>
</dbReference>
<evidence type="ECO:0000256" key="2">
    <source>
        <dbReference type="ARBA" id="ARBA00022695"/>
    </source>
</evidence>
<keyword evidence="2" id="KW-0548">Nucleotidyltransferase</keyword>
<feature type="domain" description="Carbohydrate kinase PfkB" evidence="5">
    <location>
        <begin position="6"/>
        <end position="297"/>
    </location>
</feature>
<comment type="caution">
    <text evidence="7">The sequence shown here is derived from an EMBL/GenBank/DDBJ whole genome shotgun (WGS) entry which is preliminary data.</text>
</comment>
<gene>
    <name evidence="7" type="ORF">GY22_02290</name>
</gene>
<dbReference type="AlphaFoldDB" id="A0A0A6VWG9"/>
<dbReference type="Pfam" id="PF01467">
    <property type="entry name" value="CTP_transf_like"/>
    <property type="match status" value="1"/>
</dbReference>
<dbReference type="InterPro" id="IPR014729">
    <property type="entry name" value="Rossmann-like_a/b/a_fold"/>
</dbReference>
<sequence length="470" mass="47323">MSPVRIVVVGDALLDRDVDGTSTRLSPDAPVPVVDVGDVFASPGGAGLAALLCALPPAVGPVPVEVTVTLLAPVAADAAGHELAAALGEVALERLGHEGGTRTKTRIRSAGQTLVRVDEGGPGTPVGVSASHVSAVLAGADAVLVSDYGGGVTRDPAVRAALAEHARTGTVVWDPHPRGGEPVPGCALVTPNAAEAAAALGAPASTGARELAGTLRERWTARAVAVTAGAEGAHLATATGTELVPAAPVRNTDPCGAGDRFASTAALALGAGTDVTTAVESAVEAAGQWVAAGGAATFRTRRAQGVQGRACLHPGAERLPREVQDLLVDVRAAGGTVVATGGCFDVLHAGHIASLDAARRLGDALVVLLNSDDSVRRLKGPGRPVVGQEDRARVLAALRSVDAVVVFDEDDPRAALSVLRPDVWVKGGDYTPEQLPEAVDVRGWGGEVTVLPYLSGRSTTAILQRAGREG</sequence>
<proteinExistence type="predicted"/>
<dbReference type="OrthoDB" id="9802794at2"/>
<dbReference type="Gene3D" id="3.40.1190.20">
    <property type="match status" value="1"/>
</dbReference>
<dbReference type="InterPro" id="IPR004821">
    <property type="entry name" value="Cyt_trans-like"/>
</dbReference>
<dbReference type="InterPro" id="IPR050385">
    <property type="entry name" value="Archaeal_FAD_synthase"/>
</dbReference>
<evidence type="ECO:0000259" key="6">
    <source>
        <dbReference type="Pfam" id="PF01467"/>
    </source>
</evidence>
<protein>
    <submittedName>
        <fullName evidence="7">Cytidyltransferase</fullName>
    </submittedName>
</protein>
<keyword evidence="4" id="KW-0119">Carbohydrate metabolism</keyword>
<dbReference type="InterPro" id="IPR011611">
    <property type="entry name" value="PfkB_dom"/>
</dbReference>
<keyword evidence="3" id="KW-0511">Multifunctional enzyme</keyword>
<dbReference type="SUPFAM" id="SSF53613">
    <property type="entry name" value="Ribokinase-like"/>
    <property type="match status" value="1"/>
</dbReference>
<evidence type="ECO:0000256" key="4">
    <source>
        <dbReference type="ARBA" id="ARBA00023277"/>
    </source>
</evidence>
<dbReference type="NCBIfam" id="TIGR00125">
    <property type="entry name" value="cyt_tran_rel"/>
    <property type="match status" value="1"/>
</dbReference>
<dbReference type="Gene3D" id="3.40.50.620">
    <property type="entry name" value="HUPs"/>
    <property type="match status" value="1"/>
</dbReference>